<dbReference type="SUPFAM" id="SSF101756">
    <property type="entry name" value="Hypothetical protein YgiW"/>
    <property type="match status" value="1"/>
</dbReference>
<evidence type="ECO:0000313" key="2">
    <source>
        <dbReference type="EMBL" id="SKA30309.1"/>
    </source>
</evidence>
<evidence type="ECO:0000313" key="3">
    <source>
        <dbReference type="Proteomes" id="UP000190367"/>
    </source>
</evidence>
<dbReference type="Gene3D" id="2.40.50.200">
    <property type="entry name" value="Bacterial OB-fold"/>
    <property type="match status" value="1"/>
</dbReference>
<name>A0A1T4SPZ1_9BACT</name>
<dbReference type="NCBIfam" id="NF033674">
    <property type="entry name" value="stress_OB_fold"/>
    <property type="match status" value="1"/>
</dbReference>
<keyword evidence="1" id="KW-0732">Signal</keyword>
<dbReference type="EMBL" id="FUWZ01000003">
    <property type="protein sequence ID" value="SKA30309.1"/>
    <property type="molecule type" value="Genomic_DNA"/>
</dbReference>
<sequence length="109" mass="12433">MKCLLLGLLLPLCFLAQKKYYTIGEVLKYARQLTTDSVTVKIRGYITDKVGKSTYLLEDRTAEIRVDIADKFLPEKPFSDREEVIVEALVQYGINRPVTLTANRPVTHD</sequence>
<accession>A0A1T4SPZ1</accession>
<dbReference type="Proteomes" id="UP000190367">
    <property type="component" value="Unassembled WGS sequence"/>
</dbReference>
<organism evidence="2 3">
    <name type="scientific">Chitinophaga eiseniae</name>
    <dbReference type="NCBI Taxonomy" id="634771"/>
    <lineage>
        <taxon>Bacteria</taxon>
        <taxon>Pseudomonadati</taxon>
        <taxon>Bacteroidota</taxon>
        <taxon>Chitinophagia</taxon>
        <taxon>Chitinophagales</taxon>
        <taxon>Chitinophagaceae</taxon>
        <taxon>Chitinophaga</taxon>
    </lineage>
</organism>
<reference evidence="3" key="1">
    <citation type="submission" date="2017-02" db="EMBL/GenBank/DDBJ databases">
        <authorList>
            <person name="Varghese N."/>
            <person name="Submissions S."/>
        </authorList>
    </citation>
    <scope>NUCLEOTIDE SEQUENCE [LARGE SCALE GENOMIC DNA]</scope>
    <source>
        <strain evidence="3">DSM 22224</strain>
    </source>
</reference>
<proteinExistence type="predicted"/>
<gene>
    <name evidence="2" type="ORF">SAMN04488128_103268</name>
</gene>
<dbReference type="RefSeq" id="WP_078670638.1">
    <property type="nucleotide sequence ID" value="NZ_FUWZ01000003.1"/>
</dbReference>
<keyword evidence="3" id="KW-1185">Reference proteome</keyword>
<evidence type="ECO:0000256" key="1">
    <source>
        <dbReference type="ARBA" id="ARBA00022729"/>
    </source>
</evidence>
<protein>
    <submittedName>
        <fullName evidence="2">OB fold (BOF) protein</fullName>
    </submittedName>
</protein>
<dbReference type="Pfam" id="PF04076">
    <property type="entry name" value="BOF"/>
    <property type="match status" value="1"/>
</dbReference>
<dbReference type="AlphaFoldDB" id="A0A1T4SPZ1"/>
<dbReference type="InterPro" id="IPR036700">
    <property type="entry name" value="BOBF_sf"/>
</dbReference>
<dbReference type="InterPro" id="IPR005220">
    <property type="entry name" value="CarO-like"/>
</dbReference>
<dbReference type="OrthoDB" id="677507at2"/>